<reference evidence="12 13" key="1">
    <citation type="submission" date="2024-01" db="EMBL/GenBank/DDBJ databases">
        <title>The genomes of 5 underutilized Papilionoideae crops provide insights into root nodulation and disease resistanc.</title>
        <authorList>
            <person name="Jiang F."/>
        </authorList>
    </citation>
    <scope>NUCLEOTIDE SEQUENCE [LARGE SCALE GENOMIC DNA]</scope>
    <source>
        <strain evidence="12">LVBAO_FW01</strain>
        <tissue evidence="12">Leaves</tissue>
    </source>
</reference>
<dbReference type="AlphaFoldDB" id="A0AAN9PW45"/>
<evidence type="ECO:0000256" key="10">
    <source>
        <dbReference type="ARBA" id="ARBA00074494"/>
    </source>
</evidence>
<dbReference type="Pfam" id="PF01649">
    <property type="entry name" value="Ribosomal_S20p"/>
    <property type="match status" value="1"/>
</dbReference>
<dbReference type="PANTHER" id="PTHR33398">
    <property type="entry name" value="30S RIBOSOMAL PROTEIN S20"/>
    <property type="match status" value="1"/>
</dbReference>
<keyword evidence="3" id="KW-0150">Chloroplast</keyword>
<keyword evidence="6" id="KW-0694">RNA-binding</keyword>
<dbReference type="FunFam" id="1.20.58.110:FF:000003">
    <property type="entry name" value="30S ribosomal protein S20, chloroplastic"/>
    <property type="match status" value="1"/>
</dbReference>
<evidence type="ECO:0000313" key="12">
    <source>
        <dbReference type="EMBL" id="KAK7313086.1"/>
    </source>
</evidence>
<comment type="subcellular location">
    <subcellularLocation>
        <location evidence="1">Plastid</location>
        <location evidence="1">Chloroplast</location>
    </subcellularLocation>
</comment>
<dbReference type="InterPro" id="IPR036510">
    <property type="entry name" value="Ribosomal_bS20_sf"/>
</dbReference>
<evidence type="ECO:0000256" key="8">
    <source>
        <dbReference type="ARBA" id="ARBA00022980"/>
    </source>
</evidence>
<evidence type="ECO:0000256" key="5">
    <source>
        <dbReference type="ARBA" id="ARBA00022730"/>
    </source>
</evidence>
<name>A0AAN9PW45_CANGL</name>
<evidence type="ECO:0000256" key="7">
    <source>
        <dbReference type="ARBA" id="ARBA00022946"/>
    </source>
</evidence>
<dbReference type="HAMAP" id="MF_00500">
    <property type="entry name" value="Ribosomal_bS20"/>
    <property type="match status" value="1"/>
</dbReference>
<dbReference type="SUPFAM" id="SSF46992">
    <property type="entry name" value="Ribosomal protein S20"/>
    <property type="match status" value="1"/>
</dbReference>
<evidence type="ECO:0000256" key="4">
    <source>
        <dbReference type="ARBA" id="ARBA00022640"/>
    </source>
</evidence>
<dbReference type="Gene3D" id="1.20.58.110">
    <property type="entry name" value="Ribosomal protein S20"/>
    <property type="match status" value="1"/>
</dbReference>
<evidence type="ECO:0000256" key="9">
    <source>
        <dbReference type="ARBA" id="ARBA00023274"/>
    </source>
</evidence>
<dbReference type="GO" id="GO:0070181">
    <property type="term" value="F:small ribosomal subunit rRNA binding"/>
    <property type="evidence" value="ECO:0007669"/>
    <property type="project" value="TreeGrafter"/>
</dbReference>
<evidence type="ECO:0000313" key="13">
    <source>
        <dbReference type="Proteomes" id="UP001367508"/>
    </source>
</evidence>
<evidence type="ECO:0000256" key="1">
    <source>
        <dbReference type="ARBA" id="ARBA00004229"/>
    </source>
</evidence>
<keyword evidence="8" id="KW-0689">Ribosomal protein</keyword>
<gene>
    <name evidence="12" type="ORF">VNO77_37478</name>
</gene>
<evidence type="ECO:0000256" key="11">
    <source>
        <dbReference type="ARBA" id="ARBA00078122"/>
    </source>
</evidence>
<dbReference type="GO" id="GO:0003735">
    <property type="term" value="F:structural constituent of ribosome"/>
    <property type="evidence" value="ECO:0007669"/>
    <property type="project" value="InterPro"/>
</dbReference>
<organism evidence="12 13">
    <name type="scientific">Canavalia gladiata</name>
    <name type="common">Sword bean</name>
    <name type="synonym">Dolichos gladiatus</name>
    <dbReference type="NCBI Taxonomy" id="3824"/>
    <lineage>
        <taxon>Eukaryota</taxon>
        <taxon>Viridiplantae</taxon>
        <taxon>Streptophyta</taxon>
        <taxon>Embryophyta</taxon>
        <taxon>Tracheophyta</taxon>
        <taxon>Spermatophyta</taxon>
        <taxon>Magnoliopsida</taxon>
        <taxon>eudicotyledons</taxon>
        <taxon>Gunneridae</taxon>
        <taxon>Pentapetalae</taxon>
        <taxon>rosids</taxon>
        <taxon>fabids</taxon>
        <taxon>Fabales</taxon>
        <taxon>Fabaceae</taxon>
        <taxon>Papilionoideae</taxon>
        <taxon>50 kb inversion clade</taxon>
        <taxon>NPAAA clade</taxon>
        <taxon>indigoferoid/millettioid clade</taxon>
        <taxon>Phaseoleae</taxon>
        <taxon>Canavalia</taxon>
    </lineage>
</organism>
<keyword evidence="13" id="KW-1185">Reference proteome</keyword>
<proteinExistence type="inferred from homology"/>
<keyword evidence="4" id="KW-0934">Plastid</keyword>
<sequence length="212" mass="23542">MCIVDFQQILSCNPSKERDPLRSSHTNMAAATVSCSWLTLPSKVRNLSLSFSSSSSFSSISNSASLSFSSSLSHTHTLFSRGRCLSLSPVKKRAFVVCEAAPNKKADSAVKRARQAEKRRIYNKSRKSEIKTRTKKVLKALELLKKKSDAQAEEILPIEKMIGEAYSVIDKAVKVGTLHRNTGANRKSRLARRKKAVEIHHGWYNPVPEPSA</sequence>
<dbReference type="InterPro" id="IPR002583">
    <property type="entry name" value="Ribosomal_bS20"/>
</dbReference>
<comment type="similarity">
    <text evidence="2">Belongs to the bacterial ribosomal protein bS20 family.</text>
</comment>
<dbReference type="EMBL" id="JAYMYQ010000009">
    <property type="protein sequence ID" value="KAK7313086.1"/>
    <property type="molecule type" value="Genomic_DNA"/>
</dbReference>
<dbReference type="Proteomes" id="UP001367508">
    <property type="component" value="Unassembled WGS sequence"/>
</dbReference>
<dbReference type="NCBIfam" id="TIGR00029">
    <property type="entry name" value="S20"/>
    <property type="match status" value="1"/>
</dbReference>
<dbReference type="PANTHER" id="PTHR33398:SF1">
    <property type="entry name" value="SMALL RIBOSOMAL SUBUNIT PROTEIN BS20C"/>
    <property type="match status" value="1"/>
</dbReference>
<comment type="caution">
    <text evidence="12">The sequence shown here is derived from an EMBL/GenBank/DDBJ whole genome shotgun (WGS) entry which is preliminary data.</text>
</comment>
<protein>
    <recommendedName>
        <fullName evidence="10">Small ribosomal subunit protein bS20c</fullName>
    </recommendedName>
    <alternativeName>
        <fullName evidence="11">30S ribosomal protein S20, chloroplastic</fullName>
    </alternativeName>
</protein>
<evidence type="ECO:0000256" key="2">
    <source>
        <dbReference type="ARBA" id="ARBA00007634"/>
    </source>
</evidence>
<accession>A0AAN9PW45</accession>
<keyword evidence="5" id="KW-0699">rRNA-binding</keyword>
<dbReference type="GO" id="GO:0009507">
    <property type="term" value="C:chloroplast"/>
    <property type="evidence" value="ECO:0007669"/>
    <property type="project" value="UniProtKB-SubCell"/>
</dbReference>
<evidence type="ECO:0000256" key="3">
    <source>
        <dbReference type="ARBA" id="ARBA00022528"/>
    </source>
</evidence>
<keyword evidence="9" id="KW-0687">Ribonucleoprotein</keyword>
<dbReference type="GO" id="GO:0015935">
    <property type="term" value="C:small ribosomal subunit"/>
    <property type="evidence" value="ECO:0007669"/>
    <property type="project" value="TreeGrafter"/>
</dbReference>
<dbReference type="GO" id="GO:0006412">
    <property type="term" value="P:translation"/>
    <property type="evidence" value="ECO:0007669"/>
    <property type="project" value="InterPro"/>
</dbReference>
<evidence type="ECO:0000256" key="6">
    <source>
        <dbReference type="ARBA" id="ARBA00022884"/>
    </source>
</evidence>
<keyword evidence="7" id="KW-0809">Transit peptide</keyword>